<evidence type="ECO:0000256" key="17">
    <source>
        <dbReference type="ARBA" id="ARBA00048792"/>
    </source>
</evidence>
<evidence type="ECO:0000256" key="1">
    <source>
        <dbReference type="ARBA" id="ARBA00001917"/>
    </source>
</evidence>
<dbReference type="RefSeq" id="WP_061435109.1">
    <property type="nucleotide sequence ID" value="NZ_KQ968690.1"/>
</dbReference>
<dbReference type="InterPro" id="IPR009051">
    <property type="entry name" value="Helical_ferredxn"/>
</dbReference>
<organism evidence="22">
    <name type="scientific">Bacteroides intestinalis</name>
    <dbReference type="NCBI Taxonomy" id="329854"/>
    <lineage>
        <taxon>Bacteria</taxon>
        <taxon>Pseudomonadati</taxon>
        <taxon>Bacteroidota</taxon>
        <taxon>Bacteroidia</taxon>
        <taxon>Bacteroidales</taxon>
        <taxon>Bacteroidaceae</taxon>
        <taxon>Bacteroides</taxon>
    </lineage>
</organism>
<dbReference type="InterPro" id="IPR013785">
    <property type="entry name" value="Aldolase_TIM"/>
</dbReference>
<dbReference type="Proteomes" id="UP000070319">
    <property type="component" value="Unassembled WGS sequence"/>
</dbReference>
<dbReference type="Gene3D" id="3.30.70.20">
    <property type="match status" value="1"/>
</dbReference>
<dbReference type="FunFam" id="3.20.20.70:FF:000027">
    <property type="entry name" value="Dihydropyrimidine dehydrogenase [NADP(+)]"/>
    <property type="match status" value="1"/>
</dbReference>
<evidence type="ECO:0000256" key="9">
    <source>
        <dbReference type="ARBA" id="ARBA00022857"/>
    </source>
</evidence>
<proteinExistence type="inferred from homology"/>
<keyword evidence="8" id="KW-0274">FAD</keyword>
<evidence type="ECO:0000256" key="3">
    <source>
        <dbReference type="ARBA" id="ARBA00010804"/>
    </source>
</evidence>
<comment type="catalytic activity">
    <reaction evidence="17">
        <text>5,6-dihydrouracil + NAD(+) = uracil + NADH + H(+)</text>
        <dbReference type="Rhea" id="RHEA:20189"/>
        <dbReference type="ChEBI" id="CHEBI:15378"/>
        <dbReference type="ChEBI" id="CHEBI:15901"/>
        <dbReference type="ChEBI" id="CHEBI:17568"/>
        <dbReference type="ChEBI" id="CHEBI:57540"/>
        <dbReference type="ChEBI" id="CHEBI:57945"/>
        <dbReference type="EC" id="1.3.1.1"/>
    </reaction>
</comment>
<comment type="catalytic activity">
    <reaction evidence="16">
        <text>5,6-dihydrothymine + NAD(+) = thymine + NADH + H(+)</text>
        <dbReference type="Rhea" id="RHEA:28791"/>
        <dbReference type="ChEBI" id="CHEBI:15378"/>
        <dbReference type="ChEBI" id="CHEBI:17821"/>
        <dbReference type="ChEBI" id="CHEBI:27468"/>
        <dbReference type="ChEBI" id="CHEBI:57540"/>
        <dbReference type="ChEBI" id="CHEBI:57945"/>
        <dbReference type="EC" id="1.3.1.1"/>
    </reaction>
</comment>
<gene>
    <name evidence="22" type="ORF">HMPREF2531_01527</name>
</gene>
<dbReference type="Gene3D" id="1.10.1060.10">
    <property type="entry name" value="Alpha-helical ferredoxin"/>
    <property type="match status" value="1"/>
</dbReference>
<dbReference type="AlphaFoldDB" id="A0A139LMN3"/>
<comment type="function">
    <text evidence="18">Involved in pyrimidine base degradation. Catalyzes physiologically the reduction of uracil to 5,6-dihydrouracil (DHU) by using NADH as a specific cosubstrate. It also catalyzes the reverse reaction and the reduction of thymine to 5,6-dihydrothymine (DHT).</text>
</comment>
<dbReference type="GO" id="GO:0002058">
    <property type="term" value="F:uracil binding"/>
    <property type="evidence" value="ECO:0007669"/>
    <property type="project" value="TreeGrafter"/>
</dbReference>
<evidence type="ECO:0000256" key="18">
    <source>
        <dbReference type="ARBA" id="ARBA00049578"/>
    </source>
</evidence>
<comment type="subunit">
    <text evidence="19">Heterotetramer of 2 PreA and 2 PreT subunits.</text>
</comment>
<evidence type="ECO:0000313" key="22">
    <source>
        <dbReference type="EMBL" id="KXT52691.1"/>
    </source>
</evidence>
<dbReference type="GO" id="GO:0006212">
    <property type="term" value="P:uracil catabolic process"/>
    <property type="evidence" value="ECO:0007669"/>
    <property type="project" value="TreeGrafter"/>
</dbReference>
<evidence type="ECO:0000256" key="6">
    <source>
        <dbReference type="ARBA" id="ARBA00022723"/>
    </source>
</evidence>
<comment type="similarity">
    <text evidence="3">Belongs to the dihydropyrimidine dehydrogenase family.</text>
</comment>
<comment type="cofactor">
    <cofactor evidence="2">
        <name>FAD</name>
        <dbReference type="ChEBI" id="CHEBI:57692"/>
    </cofactor>
</comment>
<dbReference type="EMBL" id="LTDF01000064">
    <property type="protein sequence ID" value="KXT52691.1"/>
    <property type="molecule type" value="Genomic_DNA"/>
</dbReference>
<reference evidence="22 23" key="1">
    <citation type="submission" date="2016-02" db="EMBL/GenBank/DDBJ databases">
        <authorList>
            <person name="Wen L."/>
            <person name="He K."/>
            <person name="Yang H."/>
        </authorList>
    </citation>
    <scope>NUCLEOTIDE SEQUENCE [LARGE SCALE GENOMIC DNA]</scope>
    <source>
        <strain evidence="22 23">KLE1704</strain>
    </source>
</reference>
<dbReference type="GO" id="GO:0005737">
    <property type="term" value="C:cytoplasm"/>
    <property type="evidence" value="ECO:0007669"/>
    <property type="project" value="InterPro"/>
</dbReference>
<dbReference type="PROSITE" id="PS00198">
    <property type="entry name" value="4FE4S_FER_1"/>
    <property type="match status" value="1"/>
</dbReference>
<feature type="domain" description="4Fe-4S ferredoxin-type" evidence="21">
    <location>
        <begin position="432"/>
        <end position="462"/>
    </location>
</feature>
<dbReference type="InterPro" id="IPR005720">
    <property type="entry name" value="Dihydroorotate_DH_cat"/>
</dbReference>
<dbReference type="SUPFAM" id="SSF54862">
    <property type="entry name" value="4Fe-4S ferredoxins"/>
    <property type="match status" value="1"/>
</dbReference>
<evidence type="ECO:0000256" key="20">
    <source>
        <dbReference type="ARBA" id="ARBA00049728"/>
    </source>
</evidence>
<dbReference type="GO" id="GO:0050661">
    <property type="term" value="F:NADP binding"/>
    <property type="evidence" value="ECO:0007669"/>
    <property type="project" value="TreeGrafter"/>
</dbReference>
<evidence type="ECO:0000256" key="13">
    <source>
        <dbReference type="ARBA" id="ARBA00029440"/>
    </source>
</evidence>
<name>A0A139LMN3_9BACE</name>
<dbReference type="Pfam" id="PF14691">
    <property type="entry name" value="Fer4_20"/>
    <property type="match status" value="1"/>
</dbReference>
<evidence type="ECO:0000256" key="10">
    <source>
        <dbReference type="ARBA" id="ARBA00023002"/>
    </source>
</evidence>
<evidence type="ECO:0000256" key="12">
    <source>
        <dbReference type="ARBA" id="ARBA00023014"/>
    </source>
</evidence>
<keyword evidence="11" id="KW-0408">Iron</keyword>
<keyword evidence="7" id="KW-0547">Nucleotide-binding</keyword>
<keyword evidence="12" id="KW-0411">Iron-sulfur</keyword>
<dbReference type="GO" id="GO:0004159">
    <property type="term" value="F:dihydropyrimidine dehydrogenase (NAD+) activity"/>
    <property type="evidence" value="ECO:0007669"/>
    <property type="project" value="UniProtKB-EC"/>
</dbReference>
<keyword evidence="6" id="KW-0479">Metal-binding</keyword>
<dbReference type="SUPFAM" id="SSF51395">
    <property type="entry name" value="FMN-linked oxidoreductases"/>
    <property type="match status" value="1"/>
</dbReference>
<dbReference type="PANTHER" id="PTHR43073">
    <property type="entry name" value="DIHYDROPYRIMIDINE DEHYDROGENASE [NADP(+)]"/>
    <property type="match status" value="1"/>
</dbReference>
<evidence type="ECO:0000256" key="7">
    <source>
        <dbReference type="ARBA" id="ARBA00022741"/>
    </source>
</evidence>
<keyword evidence="10" id="KW-0560">Oxidoreductase</keyword>
<dbReference type="Pfam" id="PF01180">
    <property type="entry name" value="DHO_dh"/>
    <property type="match status" value="1"/>
</dbReference>
<dbReference type="NCBIfam" id="NF006183">
    <property type="entry name" value="PRK08318.1"/>
    <property type="match status" value="1"/>
</dbReference>
<comment type="pathway">
    <text evidence="13">Amino-acid biosynthesis.</text>
</comment>
<protein>
    <recommendedName>
        <fullName evidence="20">dihydrouracil dehydrogenase (NAD(+))</fullName>
        <ecNumber evidence="20">1.3.1.1</ecNumber>
    </recommendedName>
    <alternativeName>
        <fullName evidence="15">Dihydrothymine dehydrogenase</fullName>
    </alternativeName>
    <alternativeName>
        <fullName evidence="14">Dihydrouracil dehydrogenase</fullName>
    </alternativeName>
</protein>
<dbReference type="InterPro" id="IPR028261">
    <property type="entry name" value="DPD_II"/>
</dbReference>
<dbReference type="GO" id="GO:0046872">
    <property type="term" value="F:metal ion binding"/>
    <property type="evidence" value="ECO:0007669"/>
    <property type="project" value="UniProtKB-KW"/>
</dbReference>
<evidence type="ECO:0000256" key="5">
    <source>
        <dbReference type="ARBA" id="ARBA00022643"/>
    </source>
</evidence>
<evidence type="ECO:0000256" key="2">
    <source>
        <dbReference type="ARBA" id="ARBA00001974"/>
    </source>
</evidence>
<evidence type="ECO:0000313" key="23">
    <source>
        <dbReference type="Proteomes" id="UP000070319"/>
    </source>
</evidence>
<keyword evidence="5" id="KW-0288">FMN</keyword>
<evidence type="ECO:0000256" key="14">
    <source>
        <dbReference type="ARBA" id="ARBA00030119"/>
    </source>
</evidence>
<dbReference type="EC" id="1.3.1.1" evidence="20"/>
<dbReference type="PROSITE" id="PS51379">
    <property type="entry name" value="4FE4S_FER_2"/>
    <property type="match status" value="2"/>
</dbReference>
<evidence type="ECO:0000256" key="11">
    <source>
        <dbReference type="ARBA" id="ARBA00023004"/>
    </source>
</evidence>
<evidence type="ECO:0000259" key="21">
    <source>
        <dbReference type="PROSITE" id="PS51379"/>
    </source>
</evidence>
<evidence type="ECO:0000256" key="15">
    <source>
        <dbReference type="ARBA" id="ARBA00032722"/>
    </source>
</evidence>
<dbReference type="PATRIC" id="fig|329854.7.peg.1557"/>
<feature type="domain" description="4Fe-4S ferredoxin-type" evidence="21">
    <location>
        <begin position="464"/>
        <end position="493"/>
    </location>
</feature>
<dbReference type="PANTHER" id="PTHR43073:SF2">
    <property type="entry name" value="DIHYDROPYRIMIDINE DEHYDROGENASE [NADP(+)]"/>
    <property type="match status" value="1"/>
</dbReference>
<evidence type="ECO:0000256" key="8">
    <source>
        <dbReference type="ARBA" id="ARBA00022827"/>
    </source>
</evidence>
<evidence type="ECO:0000256" key="16">
    <source>
        <dbReference type="ARBA" id="ARBA00047685"/>
    </source>
</evidence>
<dbReference type="GO" id="GO:0006210">
    <property type="term" value="P:thymine catabolic process"/>
    <property type="evidence" value="ECO:0007669"/>
    <property type="project" value="TreeGrafter"/>
</dbReference>
<dbReference type="InterPro" id="IPR017896">
    <property type="entry name" value="4Fe4S_Fe-S-bd"/>
</dbReference>
<accession>A0A139LMN3</accession>
<dbReference type="Gene3D" id="3.20.20.70">
    <property type="entry name" value="Aldolase class I"/>
    <property type="match status" value="1"/>
</dbReference>
<evidence type="ECO:0000256" key="19">
    <source>
        <dbReference type="ARBA" id="ARBA00049714"/>
    </source>
</evidence>
<comment type="cofactor">
    <cofactor evidence="1">
        <name>FMN</name>
        <dbReference type="ChEBI" id="CHEBI:58210"/>
    </cofactor>
</comment>
<sequence>MAKNKTRIADATRCLMCYQPICDIACQKKVFPAGIIHALHLKNEAGAYLRSAENVSCLHCDDAKCEKACARGRVDSPIRIQEICRYVSQMENISRESIQAELSVNFCGIRCENPFFLASSPVASSFEMCCHAFDAGWAGVSYKTISFYQSREVSPRFDALPGEHPFSFCGFKNLEQLSPHSAEENFEIIRRLKERYPEKVIIASIMGRNCDEWTVLARMAEEAGADLIECNFSCPQMAKQGLGSDIGQDQDLIALYTRATRKGSRLPIIAKMTPNIGNMELPAMTAIANGANSLAAINTVKSITRINAGNFSSYPDIGGQSAVGGYSGQAVKPIALRFIRDLASYPPLKGIPLFGIGGITTWQDALDFILLGCTALQVCTSVMEYGYRIIDHLKEGLSIYMKQHDIASLDELRGLALPNLVQPEQLDRERKLHCEIDSRRCIHCGRCYISCLDGGHQAIGWEKRTPMIDKSLCVGCGLCTLVCPTEAISLVNSL</sequence>
<comment type="caution">
    <text evidence="22">The sequence shown here is derived from an EMBL/GenBank/DDBJ whole genome shotgun (WGS) entry which is preliminary data.</text>
</comment>
<dbReference type="GO" id="GO:0051536">
    <property type="term" value="F:iron-sulfur cluster binding"/>
    <property type="evidence" value="ECO:0007669"/>
    <property type="project" value="UniProtKB-KW"/>
</dbReference>
<evidence type="ECO:0000256" key="4">
    <source>
        <dbReference type="ARBA" id="ARBA00022630"/>
    </source>
</evidence>
<dbReference type="Pfam" id="PF14697">
    <property type="entry name" value="Fer4_21"/>
    <property type="match status" value="1"/>
</dbReference>
<keyword evidence="4" id="KW-0285">Flavoprotein</keyword>
<dbReference type="InterPro" id="IPR017900">
    <property type="entry name" value="4Fe4S_Fe_S_CS"/>
</dbReference>
<keyword evidence="9" id="KW-0521">NADP</keyword>